<dbReference type="EMBL" id="BQKE01000001">
    <property type="protein sequence ID" value="GJM60245.1"/>
    <property type="molecule type" value="Genomic_DNA"/>
</dbReference>
<dbReference type="InterPro" id="IPR037027">
    <property type="entry name" value="YqgF/RNaseH-like_dom_sf"/>
</dbReference>
<dbReference type="Proteomes" id="UP001310022">
    <property type="component" value="Unassembled WGS sequence"/>
</dbReference>
<feature type="domain" description="YqgF/RNase H-like" evidence="6">
    <location>
        <begin position="2"/>
        <end position="99"/>
    </location>
</feature>
<dbReference type="InterPro" id="IPR005227">
    <property type="entry name" value="YqgF"/>
</dbReference>
<organism evidence="7 8">
    <name type="scientific">Persicobacter diffluens</name>
    <dbReference type="NCBI Taxonomy" id="981"/>
    <lineage>
        <taxon>Bacteria</taxon>
        <taxon>Pseudomonadati</taxon>
        <taxon>Bacteroidota</taxon>
        <taxon>Cytophagia</taxon>
        <taxon>Cytophagales</taxon>
        <taxon>Persicobacteraceae</taxon>
        <taxon>Persicobacter</taxon>
    </lineage>
</organism>
<keyword evidence="2 5" id="KW-0690">Ribosome biogenesis</keyword>
<evidence type="ECO:0000256" key="2">
    <source>
        <dbReference type="ARBA" id="ARBA00022517"/>
    </source>
</evidence>
<dbReference type="HAMAP" id="MF_00651">
    <property type="entry name" value="Nuclease_YqgF"/>
    <property type="match status" value="1"/>
</dbReference>
<dbReference type="PANTHER" id="PTHR33317">
    <property type="entry name" value="POLYNUCLEOTIDYL TRANSFERASE, RIBONUCLEASE H-LIKE SUPERFAMILY PROTEIN"/>
    <property type="match status" value="1"/>
</dbReference>
<dbReference type="GO" id="GO:0004518">
    <property type="term" value="F:nuclease activity"/>
    <property type="evidence" value="ECO:0007669"/>
    <property type="project" value="UniProtKB-KW"/>
</dbReference>
<reference evidence="7 8" key="1">
    <citation type="submission" date="2021-12" db="EMBL/GenBank/DDBJ databases">
        <title>Genome sequencing of bacteria with rrn-lacking chromosome and rrn-plasmid.</title>
        <authorList>
            <person name="Anda M."/>
            <person name="Iwasaki W."/>
        </authorList>
    </citation>
    <scope>NUCLEOTIDE SEQUENCE [LARGE SCALE GENOMIC DNA]</scope>
    <source>
        <strain evidence="7 8">NBRC 15940</strain>
    </source>
</reference>
<dbReference type="RefSeq" id="WP_338236060.1">
    <property type="nucleotide sequence ID" value="NZ_BQKE01000001.1"/>
</dbReference>
<gene>
    <name evidence="7" type="ORF">PEDI_07970</name>
</gene>
<dbReference type="CDD" id="cd16964">
    <property type="entry name" value="YqgF"/>
    <property type="match status" value="1"/>
</dbReference>
<dbReference type="InterPro" id="IPR006641">
    <property type="entry name" value="YqgF/RNaseH-like_dom"/>
</dbReference>
<evidence type="ECO:0000256" key="5">
    <source>
        <dbReference type="HAMAP-Rule" id="MF_00651"/>
    </source>
</evidence>
<evidence type="ECO:0000256" key="3">
    <source>
        <dbReference type="ARBA" id="ARBA00022722"/>
    </source>
</evidence>
<dbReference type="AlphaFoldDB" id="A0AAN4VXP0"/>
<comment type="function">
    <text evidence="5">Could be a nuclease involved in processing of the 5'-end of pre-16S rRNA.</text>
</comment>
<dbReference type="PANTHER" id="PTHR33317:SF4">
    <property type="entry name" value="POLYNUCLEOTIDYL TRANSFERASE, RIBONUCLEASE H-LIKE SUPERFAMILY PROTEIN"/>
    <property type="match status" value="1"/>
</dbReference>
<dbReference type="Pfam" id="PF03652">
    <property type="entry name" value="RuvX"/>
    <property type="match status" value="1"/>
</dbReference>
<dbReference type="InterPro" id="IPR012337">
    <property type="entry name" value="RNaseH-like_sf"/>
</dbReference>
<name>A0AAN4VXP0_9BACT</name>
<dbReference type="GO" id="GO:0005829">
    <property type="term" value="C:cytosol"/>
    <property type="evidence" value="ECO:0007669"/>
    <property type="project" value="TreeGrafter"/>
</dbReference>
<evidence type="ECO:0000313" key="8">
    <source>
        <dbReference type="Proteomes" id="UP001310022"/>
    </source>
</evidence>
<accession>A0AAN4VXP0</accession>
<dbReference type="EC" id="3.1.-.-" evidence="5"/>
<keyword evidence="4 5" id="KW-0378">Hydrolase</keyword>
<comment type="subcellular location">
    <subcellularLocation>
        <location evidence="5">Cytoplasm</location>
    </subcellularLocation>
</comment>
<comment type="similarity">
    <text evidence="5">Belongs to the YqgF HJR family.</text>
</comment>
<evidence type="ECO:0000313" key="7">
    <source>
        <dbReference type="EMBL" id="GJM60245.1"/>
    </source>
</evidence>
<dbReference type="Gene3D" id="3.30.420.140">
    <property type="entry name" value="YqgF/RNase H-like domain"/>
    <property type="match status" value="1"/>
</dbReference>
<sequence>MGRLMAIDYGTKRVGIAVTDPMQIIASPLDTVHSKDIVDFILNYSKQETVDAIIVGWPKNLDNTDTNNTRNVQAFINRLKKITSIPIHLEDERFTSKIAMNAMISSGAKKKDRANKGNIDKVSAAVILQSYMERNSGF</sequence>
<dbReference type="GO" id="GO:0016788">
    <property type="term" value="F:hydrolase activity, acting on ester bonds"/>
    <property type="evidence" value="ECO:0007669"/>
    <property type="project" value="UniProtKB-UniRule"/>
</dbReference>
<keyword evidence="3 5" id="KW-0540">Nuclease</keyword>
<dbReference type="SUPFAM" id="SSF53098">
    <property type="entry name" value="Ribonuclease H-like"/>
    <property type="match status" value="1"/>
</dbReference>
<evidence type="ECO:0000256" key="1">
    <source>
        <dbReference type="ARBA" id="ARBA00022490"/>
    </source>
</evidence>
<proteinExistence type="inferred from homology"/>
<protein>
    <recommendedName>
        <fullName evidence="5">Putative pre-16S rRNA nuclease</fullName>
        <ecNumber evidence="5">3.1.-.-</ecNumber>
    </recommendedName>
</protein>
<evidence type="ECO:0000256" key="4">
    <source>
        <dbReference type="ARBA" id="ARBA00022801"/>
    </source>
</evidence>
<dbReference type="SMART" id="SM00732">
    <property type="entry name" value="YqgFc"/>
    <property type="match status" value="1"/>
</dbReference>
<dbReference type="NCBIfam" id="TIGR00250">
    <property type="entry name" value="RNAse_H_YqgF"/>
    <property type="match status" value="1"/>
</dbReference>
<keyword evidence="1 5" id="KW-0963">Cytoplasm</keyword>
<evidence type="ECO:0000259" key="6">
    <source>
        <dbReference type="SMART" id="SM00732"/>
    </source>
</evidence>
<dbReference type="GO" id="GO:0000967">
    <property type="term" value="P:rRNA 5'-end processing"/>
    <property type="evidence" value="ECO:0007669"/>
    <property type="project" value="UniProtKB-UniRule"/>
</dbReference>
<comment type="caution">
    <text evidence="7">The sequence shown here is derived from an EMBL/GenBank/DDBJ whole genome shotgun (WGS) entry which is preliminary data.</text>
</comment>
<keyword evidence="8" id="KW-1185">Reference proteome</keyword>